<keyword evidence="2" id="KW-1185">Reference proteome</keyword>
<accession>A0A0D8ZP07</accession>
<protein>
    <submittedName>
        <fullName evidence="1">Uncharacterized protein</fullName>
    </submittedName>
</protein>
<evidence type="ECO:0000313" key="1">
    <source>
        <dbReference type="EMBL" id="KJH70087.1"/>
    </source>
</evidence>
<dbReference type="EMBL" id="JYON01000028">
    <property type="protein sequence ID" value="KJH70087.1"/>
    <property type="molecule type" value="Genomic_DNA"/>
</dbReference>
<evidence type="ECO:0000313" key="2">
    <source>
        <dbReference type="Proteomes" id="UP000032452"/>
    </source>
</evidence>
<dbReference type="PATRIC" id="fig|1618023.3.peg.2115"/>
<organism evidence="1 2">
    <name type="scientific">Aliterella atlantica CENA595</name>
    <dbReference type="NCBI Taxonomy" id="1618023"/>
    <lineage>
        <taxon>Bacteria</taxon>
        <taxon>Bacillati</taxon>
        <taxon>Cyanobacteriota</taxon>
        <taxon>Cyanophyceae</taxon>
        <taxon>Chroococcidiopsidales</taxon>
        <taxon>Aliterellaceae</taxon>
        <taxon>Aliterella</taxon>
    </lineage>
</organism>
<dbReference type="RefSeq" id="WP_045056515.1">
    <property type="nucleotide sequence ID" value="NZ_CAWMDP010000024.1"/>
</dbReference>
<comment type="caution">
    <text evidence="1">The sequence shown here is derived from an EMBL/GenBank/DDBJ whole genome shotgun (WGS) entry which is preliminary data.</text>
</comment>
<gene>
    <name evidence="1" type="ORF">UH38_20325</name>
</gene>
<dbReference type="AlphaFoldDB" id="A0A0D8ZP07"/>
<sequence length="175" mass="20120">MGRTTNEKCWACSLLTATEARKLHGEDGDSCWQDDICHSRRSYYRKGRGRSHKRKSALDEVTVPLPDFPYVVLHTYLDKPRQPNDEVVIHAICAELWIGSIPKAMTQPQHTFGLPPRLVREYALQLLNALYLEYGNGRRSGFERFASEMQHSVAQCPVRPCSYHAAHLNPYQHQK</sequence>
<proteinExistence type="predicted"/>
<dbReference type="STRING" id="1618023.UH38_20325"/>
<name>A0A0D8ZP07_9CYAN</name>
<reference evidence="1 2" key="1">
    <citation type="submission" date="2015-02" db="EMBL/GenBank/DDBJ databases">
        <title>Draft genome of a novel marine cyanobacterium (Chroococcales) isolated from South Atlantic Ocean.</title>
        <authorList>
            <person name="Rigonato J."/>
            <person name="Alvarenga D.O."/>
            <person name="Branco L.H."/>
            <person name="Varani A.M."/>
            <person name="Brandini F.P."/>
            <person name="Fiore M.F."/>
        </authorList>
    </citation>
    <scope>NUCLEOTIDE SEQUENCE [LARGE SCALE GENOMIC DNA]</scope>
    <source>
        <strain evidence="1 2">CENA595</strain>
    </source>
</reference>
<dbReference type="Proteomes" id="UP000032452">
    <property type="component" value="Unassembled WGS sequence"/>
</dbReference>
<dbReference type="OrthoDB" id="528961at2"/>